<proteinExistence type="inferred from homology"/>
<evidence type="ECO:0000256" key="4">
    <source>
        <dbReference type="ARBA" id="ARBA00022989"/>
    </source>
</evidence>
<accession>A0AAD5BNU5</accession>
<protein>
    <recommendedName>
        <fullName evidence="10">Protein NRT1/ PTR FAMILY 4.6-like protein</fullName>
    </recommendedName>
</protein>
<comment type="caution">
    <text evidence="8">The sequence shown here is derived from an EMBL/GenBank/DDBJ whole genome shotgun (WGS) entry which is preliminary data.</text>
</comment>
<dbReference type="Pfam" id="PF00854">
    <property type="entry name" value="PTR2"/>
    <property type="match status" value="1"/>
</dbReference>
<feature type="non-terminal residue" evidence="8">
    <location>
        <position position="1"/>
    </location>
</feature>
<gene>
    <name evidence="8" type="ORF">M8C21_019514</name>
</gene>
<feature type="transmembrane region" description="Helical" evidence="7">
    <location>
        <begin position="12"/>
        <end position="30"/>
    </location>
</feature>
<evidence type="ECO:0000256" key="3">
    <source>
        <dbReference type="ARBA" id="ARBA00022692"/>
    </source>
</evidence>
<feature type="transmembrane region" description="Helical" evidence="7">
    <location>
        <begin position="282"/>
        <end position="302"/>
    </location>
</feature>
<feature type="transmembrane region" description="Helical" evidence="7">
    <location>
        <begin position="322"/>
        <end position="342"/>
    </location>
</feature>
<feature type="transmembrane region" description="Helical" evidence="7">
    <location>
        <begin position="363"/>
        <end position="382"/>
    </location>
</feature>
<feature type="transmembrane region" description="Helical" evidence="7">
    <location>
        <begin position="36"/>
        <end position="56"/>
    </location>
</feature>
<evidence type="ECO:0000313" key="8">
    <source>
        <dbReference type="EMBL" id="KAI7726817.1"/>
    </source>
</evidence>
<feature type="transmembrane region" description="Helical" evidence="7">
    <location>
        <begin position="444"/>
        <end position="465"/>
    </location>
</feature>
<evidence type="ECO:0000256" key="1">
    <source>
        <dbReference type="ARBA" id="ARBA00004141"/>
    </source>
</evidence>
<dbReference type="Gene3D" id="1.20.1250.20">
    <property type="entry name" value="MFS general substrate transporter like domains"/>
    <property type="match status" value="1"/>
</dbReference>
<dbReference type="AlphaFoldDB" id="A0AAD5BNU5"/>
<dbReference type="Proteomes" id="UP001206925">
    <property type="component" value="Unassembled WGS sequence"/>
</dbReference>
<feature type="transmembrane region" description="Helical" evidence="7">
    <location>
        <begin position="402"/>
        <end position="423"/>
    </location>
</feature>
<comment type="similarity">
    <text evidence="2">Belongs to the major facilitator superfamily. Proton-dependent oligopeptide transporter (POT/PTR) (TC 2.A.17) family.</text>
</comment>
<keyword evidence="5 7" id="KW-0472">Membrane</keyword>
<evidence type="ECO:0000256" key="6">
    <source>
        <dbReference type="ARBA" id="ARBA00044504"/>
    </source>
</evidence>
<keyword evidence="9" id="KW-1185">Reference proteome</keyword>
<keyword evidence="4 7" id="KW-1133">Transmembrane helix</keyword>
<dbReference type="PANTHER" id="PTHR11654">
    <property type="entry name" value="OLIGOPEPTIDE TRANSPORTER-RELATED"/>
    <property type="match status" value="1"/>
</dbReference>
<feature type="transmembrane region" description="Helical" evidence="7">
    <location>
        <begin position="127"/>
        <end position="149"/>
    </location>
</feature>
<dbReference type="EMBL" id="JAMZMK010011529">
    <property type="protein sequence ID" value="KAI7726817.1"/>
    <property type="molecule type" value="Genomic_DNA"/>
</dbReference>
<sequence>MNLPLSRSANNVTNFMGTAFLLALLGGFLSDAYFTSYYIYLMSAGIEFLGLIILTYQARSPYLKPKPCNKSKTTICEEIHGGKAAMLFIGLYLVAFGIGGIKGSLPTLGAEQFDEDDPKGRKQRSTFFNYFVFCLSCGGLIAVTLVLWVEDNVGWQWGFGISTIAILLSIIIFSLGSCFYRCKVPKGSPLTTMFKVLLASTINVSKTESQQSHTMTNPTQSPYPLLPTYTEEQEQPNDNGPETLNLSQTHGFLNRAVKNKPAFKSLKCTVQEVEDVKVMLQILPIFACTIILNCCLAQLSTFSVQQAATMNTNIGPFKVPPASLPVFPIIFMMIMAPLYDHIIIPLARKWAKSETGISHLQRVGLGLCFSILAMVVAGLVEIKRKKVANDNGPGPGPLPITFLWIAFQYLFLGSADLFVLAGLMEFSFTQAPVKMRSLATSFSWASLAMGYYLSGVIVSFVNGVTGRGNAHHPWLS</sequence>
<dbReference type="InterPro" id="IPR000109">
    <property type="entry name" value="POT_fam"/>
</dbReference>
<keyword evidence="3 7" id="KW-0812">Transmembrane</keyword>
<name>A0AAD5BNU5_AMBAR</name>
<evidence type="ECO:0000313" key="9">
    <source>
        <dbReference type="Proteomes" id="UP001206925"/>
    </source>
</evidence>
<feature type="transmembrane region" description="Helical" evidence="7">
    <location>
        <begin position="155"/>
        <end position="180"/>
    </location>
</feature>
<evidence type="ECO:0000256" key="5">
    <source>
        <dbReference type="ARBA" id="ARBA00023136"/>
    </source>
</evidence>
<comment type="subcellular location">
    <subcellularLocation>
        <location evidence="1">Membrane</location>
        <topology evidence="1">Multi-pass membrane protein</topology>
    </subcellularLocation>
</comment>
<evidence type="ECO:0008006" key="10">
    <source>
        <dbReference type="Google" id="ProtNLM"/>
    </source>
</evidence>
<dbReference type="SUPFAM" id="SSF103473">
    <property type="entry name" value="MFS general substrate transporter"/>
    <property type="match status" value="1"/>
</dbReference>
<dbReference type="InterPro" id="IPR036259">
    <property type="entry name" value="MFS_trans_sf"/>
</dbReference>
<comment type="similarity">
    <text evidence="6">Belongs to the major facilitator superfamily. Phosphate:H(+) symporter (TC 2.A.1.9) family.</text>
</comment>
<dbReference type="GO" id="GO:0016020">
    <property type="term" value="C:membrane"/>
    <property type="evidence" value="ECO:0007669"/>
    <property type="project" value="UniProtKB-SubCell"/>
</dbReference>
<dbReference type="GO" id="GO:0022857">
    <property type="term" value="F:transmembrane transporter activity"/>
    <property type="evidence" value="ECO:0007669"/>
    <property type="project" value="InterPro"/>
</dbReference>
<evidence type="ECO:0000256" key="2">
    <source>
        <dbReference type="ARBA" id="ARBA00005982"/>
    </source>
</evidence>
<evidence type="ECO:0000256" key="7">
    <source>
        <dbReference type="SAM" id="Phobius"/>
    </source>
</evidence>
<reference evidence="8" key="1">
    <citation type="submission" date="2022-06" db="EMBL/GenBank/DDBJ databases">
        <title>Uncovering the hologenomic basis of an extraordinary plant invasion.</title>
        <authorList>
            <person name="Bieker V.C."/>
            <person name="Martin M.D."/>
            <person name="Gilbert T."/>
            <person name="Hodgins K."/>
            <person name="Battlay P."/>
            <person name="Petersen B."/>
            <person name="Wilson J."/>
        </authorList>
    </citation>
    <scope>NUCLEOTIDE SEQUENCE</scope>
    <source>
        <strain evidence="8">AA19_3_7</strain>
        <tissue evidence="8">Leaf</tissue>
    </source>
</reference>
<organism evidence="8 9">
    <name type="scientific">Ambrosia artemisiifolia</name>
    <name type="common">Common ragweed</name>
    <dbReference type="NCBI Taxonomy" id="4212"/>
    <lineage>
        <taxon>Eukaryota</taxon>
        <taxon>Viridiplantae</taxon>
        <taxon>Streptophyta</taxon>
        <taxon>Embryophyta</taxon>
        <taxon>Tracheophyta</taxon>
        <taxon>Spermatophyta</taxon>
        <taxon>Magnoliopsida</taxon>
        <taxon>eudicotyledons</taxon>
        <taxon>Gunneridae</taxon>
        <taxon>Pentapetalae</taxon>
        <taxon>asterids</taxon>
        <taxon>campanulids</taxon>
        <taxon>Asterales</taxon>
        <taxon>Asteraceae</taxon>
        <taxon>Asteroideae</taxon>
        <taxon>Heliantheae alliance</taxon>
        <taxon>Heliantheae</taxon>
        <taxon>Ambrosia</taxon>
    </lineage>
</organism>